<dbReference type="EMBL" id="MDTU01000010">
    <property type="protein sequence ID" value="ODN40964.1"/>
    <property type="molecule type" value="Genomic_DNA"/>
</dbReference>
<evidence type="ECO:0008006" key="4">
    <source>
        <dbReference type="Google" id="ProtNLM"/>
    </source>
</evidence>
<reference evidence="2 3" key="1">
    <citation type="submission" date="2016-08" db="EMBL/GenBank/DDBJ databases">
        <title>Draft genome sequence of Candidatus Piscirickettsia litoralis, from seawater.</title>
        <authorList>
            <person name="Wan X."/>
            <person name="Lee A.J."/>
            <person name="Hou S."/>
            <person name="Donachie S.P."/>
        </authorList>
    </citation>
    <scope>NUCLEOTIDE SEQUENCE [LARGE SCALE GENOMIC DNA]</scope>
    <source>
        <strain evidence="2 3">Y2</strain>
    </source>
</reference>
<evidence type="ECO:0000313" key="3">
    <source>
        <dbReference type="Proteomes" id="UP000094329"/>
    </source>
</evidence>
<evidence type="ECO:0000256" key="1">
    <source>
        <dbReference type="SAM" id="SignalP"/>
    </source>
</evidence>
<feature type="signal peptide" evidence="1">
    <location>
        <begin position="1"/>
        <end position="19"/>
    </location>
</feature>
<dbReference type="Proteomes" id="UP000094329">
    <property type="component" value="Unassembled WGS sequence"/>
</dbReference>
<dbReference type="PROSITE" id="PS51257">
    <property type="entry name" value="PROKAR_LIPOPROTEIN"/>
    <property type="match status" value="1"/>
</dbReference>
<organism evidence="2 3">
    <name type="scientific">Piscirickettsia litoralis</name>
    <dbReference type="NCBI Taxonomy" id="1891921"/>
    <lineage>
        <taxon>Bacteria</taxon>
        <taxon>Pseudomonadati</taxon>
        <taxon>Pseudomonadota</taxon>
        <taxon>Gammaproteobacteria</taxon>
        <taxon>Thiotrichales</taxon>
        <taxon>Piscirickettsiaceae</taxon>
        <taxon>Piscirickettsia</taxon>
    </lineage>
</organism>
<sequence>MKKLLLVVTGLLLSCSSFSKTFKVYCEPASIGSTWESACTLKGQKNLGFDPENMLYIVARGYIGNLMVKKVNLSEQSRLPYALDVPLGVDKIIFDLETIHGPTNWYVGVNISQSQFNRCDKFVVKPMNGSERSGTPSYVLASIDGDIYCS</sequence>
<feature type="chain" id="PRO_5045067886" description="Lipoprotein" evidence="1">
    <location>
        <begin position="20"/>
        <end position="150"/>
    </location>
</feature>
<protein>
    <recommendedName>
        <fullName evidence="4">Lipoprotein</fullName>
    </recommendedName>
</protein>
<dbReference type="RefSeq" id="WP_069314589.1">
    <property type="nucleotide sequence ID" value="NZ_MDTU01000010.1"/>
</dbReference>
<evidence type="ECO:0000313" key="2">
    <source>
        <dbReference type="EMBL" id="ODN40964.1"/>
    </source>
</evidence>
<keyword evidence="3" id="KW-1185">Reference proteome</keyword>
<gene>
    <name evidence="2" type="ORF">BGC07_18795</name>
</gene>
<accession>A0ABX3A4B8</accession>
<proteinExistence type="predicted"/>
<comment type="caution">
    <text evidence="2">The sequence shown here is derived from an EMBL/GenBank/DDBJ whole genome shotgun (WGS) entry which is preliminary data.</text>
</comment>
<name>A0ABX3A4B8_9GAMM</name>
<keyword evidence="1" id="KW-0732">Signal</keyword>